<organism evidence="1 2">
    <name type="scientific">Flavivirga algicola</name>
    <dbReference type="NCBI Taxonomy" id="2729136"/>
    <lineage>
        <taxon>Bacteria</taxon>
        <taxon>Pseudomonadati</taxon>
        <taxon>Bacteroidota</taxon>
        <taxon>Flavobacteriia</taxon>
        <taxon>Flavobacteriales</taxon>
        <taxon>Flavobacteriaceae</taxon>
        <taxon>Flavivirga</taxon>
    </lineage>
</organism>
<keyword evidence="2" id="KW-1185">Reference proteome</keyword>
<evidence type="ECO:0008006" key="3">
    <source>
        <dbReference type="Google" id="ProtNLM"/>
    </source>
</evidence>
<dbReference type="RefSeq" id="WP_169677310.1">
    <property type="nucleotide sequence ID" value="NZ_JABBHF010000018.1"/>
</dbReference>
<evidence type="ECO:0000313" key="2">
    <source>
        <dbReference type="Proteomes" id="UP000746690"/>
    </source>
</evidence>
<sequence length="139" mass="16347">MKFENSPFSKTINYYKLEMSFGYFYLCKKFIISELHAGIHLDWPKIQEVAKDVLNFYGKDDKVGYISNRINSYSVDPQVWTKAEKYNRNNMVIGGAIIYYNDMMYRNASLEKRFSKIQVLPCLSLDEAIDWVLNLEAIN</sequence>
<reference evidence="1 2" key="1">
    <citation type="submission" date="2020-04" db="EMBL/GenBank/DDBJ databases">
        <title>A Flavivirga sp. nov.</title>
        <authorList>
            <person name="Sun X."/>
        </authorList>
    </citation>
    <scope>NUCLEOTIDE SEQUENCE [LARGE SCALE GENOMIC DNA]</scope>
    <source>
        <strain evidence="1 2">Y03</strain>
    </source>
</reference>
<gene>
    <name evidence="1" type="ORF">HHX25_20575</name>
</gene>
<proteinExistence type="predicted"/>
<name>A0ABX1S250_9FLAO</name>
<evidence type="ECO:0000313" key="1">
    <source>
        <dbReference type="EMBL" id="NMH89906.1"/>
    </source>
</evidence>
<dbReference type="EMBL" id="JABBHF010000018">
    <property type="protein sequence ID" value="NMH89906.1"/>
    <property type="molecule type" value="Genomic_DNA"/>
</dbReference>
<comment type="caution">
    <text evidence="1">The sequence shown here is derived from an EMBL/GenBank/DDBJ whole genome shotgun (WGS) entry which is preliminary data.</text>
</comment>
<accession>A0ABX1S250</accession>
<dbReference type="Proteomes" id="UP000746690">
    <property type="component" value="Unassembled WGS sequence"/>
</dbReference>
<protein>
    <recommendedName>
        <fullName evidence="3">STAS/SEC14 domain-containing protein</fullName>
    </recommendedName>
</protein>